<dbReference type="InterPro" id="IPR011074">
    <property type="entry name" value="CRAL/TRIO_N_dom"/>
</dbReference>
<keyword evidence="1" id="KW-0732">Signal</keyword>
<gene>
    <name evidence="3" type="ORF">ODALV1_LOCUS792</name>
</gene>
<evidence type="ECO:0000256" key="1">
    <source>
        <dbReference type="SAM" id="SignalP"/>
    </source>
</evidence>
<organism evidence="3 4">
    <name type="scientific">Orchesella dallaii</name>
    <dbReference type="NCBI Taxonomy" id="48710"/>
    <lineage>
        <taxon>Eukaryota</taxon>
        <taxon>Metazoa</taxon>
        <taxon>Ecdysozoa</taxon>
        <taxon>Arthropoda</taxon>
        <taxon>Hexapoda</taxon>
        <taxon>Collembola</taxon>
        <taxon>Entomobryomorpha</taxon>
        <taxon>Entomobryoidea</taxon>
        <taxon>Orchesellidae</taxon>
        <taxon>Orchesellinae</taxon>
        <taxon>Orchesella</taxon>
    </lineage>
</organism>
<reference evidence="3 4" key="1">
    <citation type="submission" date="2024-08" db="EMBL/GenBank/DDBJ databases">
        <authorList>
            <person name="Cucini C."/>
            <person name="Frati F."/>
        </authorList>
    </citation>
    <scope>NUCLEOTIDE SEQUENCE [LARGE SCALE GENOMIC DNA]</scope>
</reference>
<dbReference type="InterPro" id="IPR036865">
    <property type="entry name" value="CRAL-TRIO_dom_sf"/>
</dbReference>
<dbReference type="InterPro" id="IPR036273">
    <property type="entry name" value="CRAL/TRIO_N_dom_sf"/>
</dbReference>
<feature type="signal peptide" evidence="1">
    <location>
        <begin position="1"/>
        <end position="25"/>
    </location>
</feature>
<proteinExistence type="predicted"/>
<dbReference type="EMBL" id="CAXLJM020000004">
    <property type="protein sequence ID" value="CAL8069487.1"/>
    <property type="molecule type" value="Genomic_DNA"/>
</dbReference>
<dbReference type="SMART" id="SM00516">
    <property type="entry name" value="SEC14"/>
    <property type="match status" value="1"/>
</dbReference>
<accession>A0ABP1PKB8</accession>
<dbReference type="Pfam" id="PF00650">
    <property type="entry name" value="CRAL_TRIO"/>
    <property type="match status" value="1"/>
</dbReference>
<dbReference type="PANTHER" id="PTHR23324:SF83">
    <property type="entry name" value="SEC14-LIKE PROTEIN 2"/>
    <property type="match status" value="1"/>
</dbReference>
<dbReference type="CDD" id="cd00170">
    <property type="entry name" value="SEC14"/>
    <property type="match status" value="1"/>
</dbReference>
<feature type="domain" description="CRAL-TRIO" evidence="2">
    <location>
        <begin position="106"/>
        <end position="280"/>
    </location>
</feature>
<dbReference type="InterPro" id="IPR051064">
    <property type="entry name" value="SEC14/CRAL-TRIO_domain"/>
</dbReference>
<dbReference type="InterPro" id="IPR001251">
    <property type="entry name" value="CRAL-TRIO_dom"/>
</dbReference>
<protein>
    <recommendedName>
        <fullName evidence="2">CRAL-TRIO domain-containing protein</fullName>
    </recommendedName>
</protein>
<dbReference type="SUPFAM" id="SSF46938">
    <property type="entry name" value="CRAL/TRIO N-terminal domain"/>
    <property type="match status" value="1"/>
</dbReference>
<dbReference type="Proteomes" id="UP001642540">
    <property type="component" value="Unassembled WGS sequence"/>
</dbReference>
<dbReference type="SMART" id="SM01100">
    <property type="entry name" value="CRAL_TRIO_N"/>
    <property type="match status" value="1"/>
</dbReference>
<evidence type="ECO:0000259" key="2">
    <source>
        <dbReference type="PROSITE" id="PS50191"/>
    </source>
</evidence>
<dbReference type="SUPFAM" id="SSF52087">
    <property type="entry name" value="CRAL/TRIO domain"/>
    <property type="match status" value="1"/>
</dbReference>
<name>A0ABP1PKB8_9HEXA</name>
<evidence type="ECO:0000313" key="4">
    <source>
        <dbReference type="Proteomes" id="UP001642540"/>
    </source>
</evidence>
<keyword evidence="4" id="KW-1185">Reference proteome</keyword>
<feature type="chain" id="PRO_5046570289" description="CRAL-TRIO domain-containing protein" evidence="1">
    <location>
        <begin position="26"/>
        <end position="280"/>
    </location>
</feature>
<dbReference type="Gene3D" id="3.40.525.10">
    <property type="entry name" value="CRAL-TRIO lipid binding domain"/>
    <property type="match status" value="1"/>
</dbReference>
<evidence type="ECO:0000313" key="3">
    <source>
        <dbReference type="EMBL" id="CAL8069487.1"/>
    </source>
</evidence>
<comment type="caution">
    <text evidence="3">The sequence shown here is derived from an EMBL/GenBank/DDBJ whole genome shotgun (WGS) entry which is preliminary data.</text>
</comment>
<sequence length="280" mass="32956">MVFNSFKIFLLVAIFVGYLSYNGKSVLVEGVSVEEDLTLTYKEKMALDQFKERMLPFLTHDYMKQDIYLIRWLRARNLNQKQAEEMLLENLKWRKEQNMDTINEEDWSDMKDDYHYDADTFDREGRPIGTLNIGPWNFRRAAITGKMPRLLRYMDKMLEEATQAVIKLQGMGKNVTQWKVILNMDGFNLIQHACPRCLPGYASFVSSYEEHYPQFADALILINNPPAFQVVLELVRPIFTAPTRKALKIFGQDKKQWEAYLEKEISQEERRPEFGGIKRD</sequence>
<dbReference type="PANTHER" id="PTHR23324">
    <property type="entry name" value="SEC14 RELATED PROTEIN"/>
    <property type="match status" value="1"/>
</dbReference>
<dbReference type="PROSITE" id="PS50191">
    <property type="entry name" value="CRAL_TRIO"/>
    <property type="match status" value="1"/>
</dbReference>